<protein>
    <submittedName>
        <fullName evidence="2">Aminopeptidase N</fullName>
    </submittedName>
</protein>
<keyword evidence="2" id="KW-0645">Protease</keyword>
<dbReference type="HOGENOM" id="CLU_013583_0_0_10"/>
<gene>
    <name evidence="2" type="ordered locus">RB2501_14549</name>
</gene>
<name>A4CL07_ROBBH</name>
<reference evidence="2 3" key="1">
    <citation type="journal article" date="2009" name="J. Bacteriol.">
        <title>Complete genome sequence of Robiginitalea biformata HTCC2501.</title>
        <authorList>
            <person name="Oh H.M."/>
            <person name="Giovannoni S.J."/>
            <person name="Lee K."/>
            <person name="Ferriera S."/>
            <person name="Johnson J."/>
            <person name="Cho J.C."/>
        </authorList>
    </citation>
    <scope>NUCLEOTIDE SEQUENCE [LARGE SCALE GENOMIC DNA]</scope>
    <source>
        <strain evidence="3">ATCC BAA-864 / HTCC2501 / KCTC 12146</strain>
    </source>
</reference>
<dbReference type="PROSITE" id="PS51257">
    <property type="entry name" value="PROKAR_LIPOPROTEIN"/>
    <property type="match status" value="1"/>
</dbReference>
<dbReference type="Proteomes" id="UP000009049">
    <property type="component" value="Chromosome"/>
</dbReference>
<dbReference type="SUPFAM" id="SSF55486">
    <property type="entry name" value="Metalloproteases ('zincins'), catalytic domain"/>
    <property type="match status" value="1"/>
</dbReference>
<organism evidence="2 3">
    <name type="scientific">Robiginitalea biformata (strain ATCC BAA-864 / DSM 15991 / KCTC 12146 / HTCC2501)</name>
    <dbReference type="NCBI Taxonomy" id="313596"/>
    <lineage>
        <taxon>Bacteria</taxon>
        <taxon>Pseudomonadati</taxon>
        <taxon>Bacteroidota</taxon>
        <taxon>Flavobacteriia</taxon>
        <taxon>Flavobacteriales</taxon>
        <taxon>Flavobacteriaceae</taxon>
        <taxon>Robiginitalea</taxon>
    </lineage>
</organism>
<evidence type="ECO:0000313" key="3">
    <source>
        <dbReference type="Proteomes" id="UP000009049"/>
    </source>
</evidence>
<dbReference type="KEGG" id="rbi:RB2501_14549"/>
<keyword evidence="3" id="KW-1185">Reference proteome</keyword>
<dbReference type="Gene3D" id="1.10.390.10">
    <property type="entry name" value="Neutral Protease Domain 2"/>
    <property type="match status" value="1"/>
</dbReference>
<dbReference type="EMBL" id="CP001712">
    <property type="protein sequence ID" value="EAR15556.1"/>
    <property type="molecule type" value="Genomic_DNA"/>
</dbReference>
<keyword evidence="1" id="KW-0732">Signal</keyword>
<dbReference type="STRING" id="313596.RB2501_14549"/>
<feature type="signal peptide" evidence="1">
    <location>
        <begin position="1"/>
        <end position="29"/>
    </location>
</feature>
<sequence>MYTRILFANRGILPLLLLLMAGCLHPAAAQHRNTIRANLVEDTHLIEIQQEFTYVNQSADSLPSLFFNDWNHAYSDKSTALAERFAEEFKKSLHLAKREDRGETEILTVVDEVYRGLNWNRLPGKDLVEFRLGQPLAPGDSTRLFITYTVKLPPNRYTPYGYGPDGSYYLRDWYLTPAVYDGTWHLYNNKNLEDLYTDIADTRIDFTFPDSLYLGTNFVDINLSQFPERQVATLRGSQRKSCDIILNHHKPFKKHVTPFLFVVTDIESQKYPEMLQGISIDRITRFIHQNLGDFPYEQLLVSETDFNKNPLYGLNQLPSFIRPYEEQFQFEMKFLKTALGSYMRETLFLDPRKDKWVSDAIVNYLMIRFVEEFYPDQKLLGKISNWWLVRNFHLAQMDFNDQYSLLYMLMARSNRDQALATPNDSLIKFNQKIGNTYKAGLGLAYLADYMGEEPVQKAIKDFWNEHKLERVTPSDFRESVEKYATHDIDWFFDTYVTTSKQIDFKIHRVEQTGDSLSVTLKNKTGTEVPISLFGIAEDSVVSKYWFDGFSGARTVQIPQSGEERLVLNYDQNIPEFNQRDNWKSLGGFFSGNKKLKFQFFKDSENPYYNQVFYMPVANYNFYDGLTPGIRLTNKTLLQRPFVFDFAPTYAMKEQALVGYGRFTYRHYHGKSGFYVTNYAISGSTSHFQVNSRYSTLTPSISFGWRPADLISNERSSLLLRYVNVFRTIDPALGDLETDPDYSVLNLRYNHLENGIINYFSWFADAQHSADFTKLSFDMEYRKLLESNRQINLRFFAGVFLRNKTESDFFSFALDRPTDYLFDYNYLGRSEDTGIFSQQIIIAEGGFKSKLQQPFANSWMLTGNASFNLWRWIEVYGDMGFLGNQGDSARFVYDAGVRLNLVTDYFELYFPFYSNNGWEIAQPDYDTRIRFIITISPRTLTGLFTRKWF</sequence>
<dbReference type="eggNOG" id="COG0308">
    <property type="taxonomic scope" value="Bacteria"/>
</dbReference>
<feature type="chain" id="PRO_5002666288" evidence="1">
    <location>
        <begin position="30"/>
        <end position="948"/>
    </location>
</feature>
<dbReference type="InterPro" id="IPR027268">
    <property type="entry name" value="Peptidase_M4/M1_CTD_sf"/>
</dbReference>
<dbReference type="RefSeq" id="WP_015754872.1">
    <property type="nucleotide sequence ID" value="NC_013222.1"/>
</dbReference>
<accession>A4CL07</accession>
<dbReference type="AlphaFoldDB" id="A4CL07"/>
<dbReference type="GO" id="GO:0004177">
    <property type="term" value="F:aminopeptidase activity"/>
    <property type="evidence" value="ECO:0007669"/>
    <property type="project" value="UniProtKB-KW"/>
</dbReference>
<keyword evidence="2" id="KW-0031">Aminopeptidase</keyword>
<evidence type="ECO:0000313" key="2">
    <source>
        <dbReference type="EMBL" id="EAR15556.1"/>
    </source>
</evidence>
<evidence type="ECO:0000256" key="1">
    <source>
        <dbReference type="SAM" id="SignalP"/>
    </source>
</evidence>
<keyword evidence="2" id="KW-0378">Hydrolase</keyword>
<proteinExistence type="predicted"/>